<name>A0ABM1E5Q6_PRICU</name>
<sequence>MHGNTYRLFRKRAFYVAVAATLFLVAALNYISAGSERHLVPNEVHAGDEAAAAAEPVYISVSSTMGGLGNRMWEYASMYGLALTNNMTPAIERDSFLTDQFAQLTAVRLEASEISAFKQVYFDHCCKYYGSLCNLVRANTTVGSFLQSYKYFNAHADVVRRQFVFDRRTRAAAARLGDVVFVGTDDPLVDMCALSDCDHVIMTVGTFGWWAGFLSGGDVIYFAQPTWPGSMYDNELIVEDYYRPEWIGME</sequence>
<dbReference type="GeneID" id="106809082"/>
<keyword evidence="2 3" id="KW-0808">Transferase</keyword>
<keyword evidence="3" id="KW-0325">Glycoprotein</keyword>
<comment type="pathway">
    <text evidence="3">Protein modification; protein glycosylation.</text>
</comment>
<dbReference type="PANTHER" id="PTHR11927">
    <property type="entry name" value="GALACTOSIDE 2-L-FUCOSYLTRANSFERASE"/>
    <property type="match status" value="1"/>
</dbReference>
<keyword evidence="3" id="KW-0812">Transmembrane</keyword>
<gene>
    <name evidence="5" type="primary">LOC106809082</name>
</gene>
<dbReference type="RefSeq" id="XP_014667527.1">
    <property type="nucleotide sequence ID" value="XM_014812041.1"/>
</dbReference>
<dbReference type="InterPro" id="IPR002516">
    <property type="entry name" value="Glyco_trans_11"/>
</dbReference>
<keyword evidence="3" id="KW-0472">Membrane</keyword>
<keyword evidence="1 3" id="KW-0328">Glycosyltransferase</keyword>
<keyword evidence="3" id="KW-0735">Signal-anchor</keyword>
<keyword evidence="3" id="KW-1133">Transmembrane helix</keyword>
<dbReference type="Pfam" id="PF01531">
    <property type="entry name" value="Glyco_transf_11"/>
    <property type="match status" value="1"/>
</dbReference>
<organism evidence="4 5">
    <name type="scientific">Priapulus caudatus</name>
    <name type="common">Priapulid worm</name>
    <dbReference type="NCBI Taxonomy" id="37621"/>
    <lineage>
        <taxon>Eukaryota</taxon>
        <taxon>Metazoa</taxon>
        <taxon>Ecdysozoa</taxon>
        <taxon>Scalidophora</taxon>
        <taxon>Priapulida</taxon>
        <taxon>Priapulimorpha</taxon>
        <taxon>Priapulimorphida</taxon>
        <taxon>Priapulidae</taxon>
        <taxon>Priapulus</taxon>
    </lineage>
</organism>
<keyword evidence="4" id="KW-1185">Reference proteome</keyword>
<keyword evidence="3" id="KW-0333">Golgi apparatus</keyword>
<evidence type="ECO:0000256" key="1">
    <source>
        <dbReference type="ARBA" id="ARBA00022676"/>
    </source>
</evidence>
<evidence type="ECO:0000256" key="3">
    <source>
        <dbReference type="RuleBase" id="RU363129"/>
    </source>
</evidence>
<comment type="subcellular location">
    <subcellularLocation>
        <location evidence="3">Golgi apparatus</location>
        <location evidence="3">Golgi stack membrane</location>
        <topology evidence="3">Single-pass type II membrane protein</topology>
    </subcellularLocation>
</comment>
<feature type="transmembrane region" description="Helical" evidence="3">
    <location>
        <begin position="12"/>
        <end position="31"/>
    </location>
</feature>
<dbReference type="PANTHER" id="PTHR11927:SF9">
    <property type="entry name" value="L-FUCOSYLTRANSFERASE"/>
    <property type="match status" value="1"/>
</dbReference>
<protein>
    <recommendedName>
        <fullName evidence="3">L-Fucosyltransferase</fullName>
        <ecNumber evidence="3">2.4.1.-</ecNumber>
    </recommendedName>
</protein>
<accession>A0ABM1E5Q6</accession>
<proteinExistence type="inferred from homology"/>
<dbReference type="Proteomes" id="UP000695022">
    <property type="component" value="Unplaced"/>
</dbReference>
<evidence type="ECO:0000313" key="5">
    <source>
        <dbReference type="RefSeq" id="XP_014667527.1"/>
    </source>
</evidence>
<comment type="similarity">
    <text evidence="3">Belongs to the glycosyltransferase 11 family.</text>
</comment>
<evidence type="ECO:0000313" key="4">
    <source>
        <dbReference type="Proteomes" id="UP000695022"/>
    </source>
</evidence>
<evidence type="ECO:0000256" key="2">
    <source>
        <dbReference type="ARBA" id="ARBA00022679"/>
    </source>
</evidence>
<dbReference type="EC" id="2.4.1.-" evidence="3"/>
<reference evidence="5" key="1">
    <citation type="submission" date="2025-08" db="UniProtKB">
        <authorList>
            <consortium name="RefSeq"/>
        </authorList>
    </citation>
    <scope>IDENTIFICATION</scope>
</reference>